<feature type="region of interest" description="Disordered" evidence="1">
    <location>
        <begin position="1"/>
        <end position="84"/>
    </location>
</feature>
<sequence>MDNVRYMPPDYMKADPRSRNPRGGGGSGPKPSTPKAVIVLDLTGSGGSKTSSTKSRPSRTRSTSGTKRKAPQQSSSGHARSARKLELDITEVRQMRPKKHCPRGDLACGPDTDLDLAMEVDAQKLVPDGLLWEGLRQDVRMLMLTGLTYEDALKLLRSDESIHHLLPGYMVQLMLAQMIDWGTLDFTPWSKYVPESNYLDAEKLQKLKDVAAEVELINGVLSESSDDETQDPSFSLKPDAEEADNALEAQDETEDLDDGEDEVSTNTNGVGPKTRGQASSGTRRPSPTSAKNPNAMTRTPNTKIIKRAKTNTGRAKETRHPTDLALRDFQTLSEDELMIIEVCDRDVTSTFRVFGINMKFSDKIPTLGFPDNEPHKHETKYLKVRWSIEA</sequence>
<protein>
    <submittedName>
        <fullName evidence="2">Uncharacterized protein</fullName>
    </submittedName>
</protein>
<accession>A0A225W3W8</accession>
<feature type="compositionally biased region" description="Low complexity" evidence="1">
    <location>
        <begin position="48"/>
        <end position="65"/>
    </location>
</feature>
<feature type="region of interest" description="Disordered" evidence="1">
    <location>
        <begin position="221"/>
        <end position="321"/>
    </location>
</feature>
<comment type="caution">
    <text evidence="2">The sequence shown here is derived from an EMBL/GenBank/DDBJ whole genome shotgun (WGS) entry which is preliminary data.</text>
</comment>
<feature type="compositionally biased region" description="Polar residues" evidence="1">
    <location>
        <begin position="276"/>
        <end position="302"/>
    </location>
</feature>
<evidence type="ECO:0000313" key="2">
    <source>
        <dbReference type="EMBL" id="OWZ11550.1"/>
    </source>
</evidence>
<name>A0A225W3W8_9STRA</name>
<feature type="compositionally biased region" description="Acidic residues" evidence="1">
    <location>
        <begin position="241"/>
        <end position="263"/>
    </location>
</feature>
<evidence type="ECO:0000313" key="3">
    <source>
        <dbReference type="Proteomes" id="UP000198211"/>
    </source>
</evidence>
<evidence type="ECO:0000256" key="1">
    <source>
        <dbReference type="SAM" id="MobiDB-lite"/>
    </source>
</evidence>
<reference evidence="3" key="1">
    <citation type="submission" date="2017-03" db="EMBL/GenBank/DDBJ databases">
        <title>Phytopthora megakarya and P. palmivora, two closely related causual agents of cacao black pod achieved similar genome size and gene model numbers by different mechanisms.</title>
        <authorList>
            <person name="Ali S."/>
            <person name="Shao J."/>
            <person name="Larry D.J."/>
            <person name="Kronmiller B."/>
            <person name="Shen D."/>
            <person name="Strem M.D."/>
            <person name="Melnick R.L."/>
            <person name="Guiltinan M.J."/>
            <person name="Tyler B.M."/>
            <person name="Meinhardt L.W."/>
            <person name="Bailey B.A."/>
        </authorList>
    </citation>
    <scope>NUCLEOTIDE SEQUENCE [LARGE SCALE GENOMIC DNA]</scope>
    <source>
        <strain evidence="3">zdho120</strain>
    </source>
</reference>
<dbReference type="EMBL" id="NBNE01002093">
    <property type="protein sequence ID" value="OWZ11550.1"/>
    <property type="molecule type" value="Genomic_DNA"/>
</dbReference>
<dbReference type="Proteomes" id="UP000198211">
    <property type="component" value="Unassembled WGS sequence"/>
</dbReference>
<gene>
    <name evidence="2" type="ORF">PHMEG_00015407</name>
</gene>
<dbReference type="AlphaFoldDB" id="A0A225W3W8"/>
<proteinExistence type="predicted"/>
<organism evidence="2 3">
    <name type="scientific">Phytophthora megakarya</name>
    <dbReference type="NCBI Taxonomy" id="4795"/>
    <lineage>
        <taxon>Eukaryota</taxon>
        <taxon>Sar</taxon>
        <taxon>Stramenopiles</taxon>
        <taxon>Oomycota</taxon>
        <taxon>Peronosporomycetes</taxon>
        <taxon>Peronosporales</taxon>
        <taxon>Peronosporaceae</taxon>
        <taxon>Phytophthora</taxon>
    </lineage>
</organism>
<keyword evidence="3" id="KW-1185">Reference proteome</keyword>